<dbReference type="PANTHER" id="PTHR34836:SF9">
    <property type="entry name" value="RECEPTOR LIGAND BINDING REGION DOMAIN-CONTAINING PROTEIN"/>
    <property type="match status" value="1"/>
</dbReference>
<evidence type="ECO:0000313" key="7">
    <source>
        <dbReference type="EMBL" id="KAA8523958.1"/>
    </source>
</evidence>
<evidence type="ECO:0000256" key="2">
    <source>
        <dbReference type="ARBA" id="ARBA00022692"/>
    </source>
</evidence>
<reference evidence="7 8" key="1">
    <citation type="submission" date="2019-09" db="EMBL/GenBank/DDBJ databases">
        <title>A chromosome-level genome assembly of the Chinese tupelo Nyssa sinensis.</title>
        <authorList>
            <person name="Yang X."/>
            <person name="Kang M."/>
            <person name="Yang Y."/>
            <person name="Xiong H."/>
            <person name="Wang M."/>
            <person name="Zhang Z."/>
            <person name="Wang Z."/>
            <person name="Wu H."/>
            <person name="Ma T."/>
            <person name="Liu J."/>
            <person name="Xi Z."/>
        </authorList>
    </citation>
    <scope>NUCLEOTIDE SEQUENCE [LARGE SCALE GENOMIC DNA]</scope>
    <source>
        <strain evidence="7">J267</strain>
        <tissue evidence="7">Leaf</tissue>
    </source>
</reference>
<dbReference type="SUPFAM" id="SSF53850">
    <property type="entry name" value="Periplasmic binding protein-like II"/>
    <property type="match status" value="1"/>
</dbReference>
<keyword evidence="8" id="KW-1185">Reference proteome</keyword>
<keyword evidence="3 5" id="KW-1133">Transmembrane helix</keyword>
<evidence type="ECO:0000256" key="1">
    <source>
        <dbReference type="ARBA" id="ARBA00004370"/>
    </source>
</evidence>
<dbReference type="GO" id="GO:0016020">
    <property type="term" value="C:membrane"/>
    <property type="evidence" value="ECO:0007669"/>
    <property type="project" value="UniProtKB-SubCell"/>
</dbReference>
<feature type="transmembrane region" description="Helical" evidence="5">
    <location>
        <begin position="567"/>
        <end position="585"/>
    </location>
</feature>
<dbReference type="Gene3D" id="3.40.50.2300">
    <property type="match status" value="2"/>
</dbReference>
<evidence type="ECO:0000259" key="6">
    <source>
        <dbReference type="Pfam" id="PF01094"/>
    </source>
</evidence>
<evidence type="ECO:0000256" key="3">
    <source>
        <dbReference type="ARBA" id="ARBA00022989"/>
    </source>
</evidence>
<dbReference type="InterPro" id="IPR044440">
    <property type="entry name" value="GABAb_receptor_plant_PBP1"/>
</dbReference>
<evidence type="ECO:0000256" key="4">
    <source>
        <dbReference type="ARBA" id="ARBA00023136"/>
    </source>
</evidence>
<organism evidence="7 8">
    <name type="scientific">Nyssa sinensis</name>
    <dbReference type="NCBI Taxonomy" id="561372"/>
    <lineage>
        <taxon>Eukaryota</taxon>
        <taxon>Viridiplantae</taxon>
        <taxon>Streptophyta</taxon>
        <taxon>Embryophyta</taxon>
        <taxon>Tracheophyta</taxon>
        <taxon>Spermatophyta</taxon>
        <taxon>Magnoliopsida</taxon>
        <taxon>eudicotyledons</taxon>
        <taxon>Gunneridae</taxon>
        <taxon>Pentapetalae</taxon>
        <taxon>asterids</taxon>
        <taxon>Cornales</taxon>
        <taxon>Nyssaceae</taxon>
        <taxon>Nyssa</taxon>
    </lineage>
</organism>
<feature type="domain" description="Receptor ligand binding region" evidence="6">
    <location>
        <begin position="32"/>
        <end position="323"/>
    </location>
</feature>
<protein>
    <recommendedName>
        <fullName evidence="6">Receptor ligand binding region domain-containing protein</fullName>
    </recommendedName>
</protein>
<dbReference type="Pfam" id="PF01094">
    <property type="entry name" value="ANF_receptor"/>
    <property type="match status" value="1"/>
</dbReference>
<dbReference type="PANTHER" id="PTHR34836">
    <property type="entry name" value="OS06G0188250 PROTEIN"/>
    <property type="match status" value="1"/>
</dbReference>
<evidence type="ECO:0000313" key="8">
    <source>
        <dbReference type="Proteomes" id="UP000325577"/>
    </source>
</evidence>
<dbReference type="Proteomes" id="UP000325577">
    <property type="component" value="Linkage Group LG4"/>
</dbReference>
<proteinExistence type="predicted"/>
<dbReference type="InterPro" id="IPR001828">
    <property type="entry name" value="ANF_lig-bd_rcpt"/>
</dbReference>
<accession>A0A5J5A1U1</accession>
<dbReference type="AlphaFoldDB" id="A0A5J5A1U1"/>
<comment type="subcellular location">
    <subcellularLocation>
        <location evidence="1">Membrane</location>
    </subcellularLocation>
</comment>
<dbReference type="InterPro" id="IPR015683">
    <property type="entry name" value="Ionotropic_Glu_rcpt"/>
</dbReference>
<dbReference type="CDD" id="cd19990">
    <property type="entry name" value="PBP1_GABAb_receptor_plant"/>
    <property type="match status" value="1"/>
</dbReference>
<dbReference type="OrthoDB" id="5984008at2759"/>
<gene>
    <name evidence="7" type="ORF">F0562_010611</name>
</gene>
<name>A0A5J5A1U1_9ASTE</name>
<evidence type="ECO:0000256" key="5">
    <source>
        <dbReference type="SAM" id="Phobius"/>
    </source>
</evidence>
<dbReference type="EMBL" id="CM018047">
    <property type="protein sequence ID" value="KAA8523958.1"/>
    <property type="molecule type" value="Genomic_DNA"/>
</dbReference>
<keyword evidence="2 5" id="KW-0812">Transmembrane</keyword>
<dbReference type="SUPFAM" id="SSF53822">
    <property type="entry name" value="Periplasmic binding protein-like I"/>
    <property type="match status" value="1"/>
</dbReference>
<keyword evidence="4 5" id="KW-0472">Membrane</keyword>
<feature type="transmembrane region" description="Helical" evidence="5">
    <location>
        <begin position="536"/>
        <end position="555"/>
    </location>
</feature>
<sequence>MAIALLFCMDLTHSNHVKGFIGVIVDSSSRIAKHLINTDRVQAVLGPRTWEEASRVAELSTQSHVPVLSLADSTPPWATKRWPFLIQASPSKYAQMKTVVAIVQSWGWRRTILIYEDIDPAANGVIPHLSDALREVGAEIIHFVALPPFASSLSEELEKLKRQQCRVLVVHSSLPLALRLFEMAKKMKMIEKDYVWITTDSTTSLVHSISNKATAISSIQGVLGVMSYFPEIRPHFQDFHTRFRRKFSTEHPEEENHEPGIFALEAYDATWVVALAMEEGNRNGQHLLDKILSSEFNGLSGKVQFTERKLARTHIFQIINVIGKNYRELGYWSEELGFSETIDGGAVYNASMENLEQVFWPGAPWTTPRGWTLPTVSNPLRIGVPNGSLTNRFVKVEYDHSTNNYSFTGFSIKVFKEAVEHLPYSLPYEFIPFEGKYDDLVKQVHLKRPSSKFLWPNYSSPSIAKAFITAGPTYKVGGYGFTFPKGSPMLPDMNEALLNITEKGVLRELENSLTASEKCVDVEADNENVSLSPSSFWVLFTFSTATSTAALVIYIVSEKWRIHSFLLELRCIWMLISVAMIHWWLQKRRFSRRVGDAGSPSPVIPQTYALD</sequence>
<dbReference type="Gene3D" id="3.40.190.10">
    <property type="entry name" value="Periplasmic binding protein-like II"/>
    <property type="match status" value="1"/>
</dbReference>
<dbReference type="InterPro" id="IPR028082">
    <property type="entry name" value="Peripla_BP_I"/>
</dbReference>
<dbReference type="FunFam" id="3.40.50.2300:FF:000188">
    <property type="entry name" value="Glutamate receptor"/>
    <property type="match status" value="1"/>
</dbReference>